<accession>A0AAV7ABF9</accession>
<gene>
    <name evidence="1" type="ORF">GDO81_018365</name>
</gene>
<evidence type="ECO:0000313" key="2">
    <source>
        <dbReference type="Proteomes" id="UP000824782"/>
    </source>
</evidence>
<proteinExistence type="predicted"/>
<dbReference type="EMBL" id="WNYA01000009">
    <property type="protein sequence ID" value="KAG8557222.1"/>
    <property type="molecule type" value="Genomic_DNA"/>
</dbReference>
<dbReference type="Proteomes" id="UP000824782">
    <property type="component" value="Unassembled WGS sequence"/>
</dbReference>
<reference evidence="1" key="1">
    <citation type="thesis" date="2020" institute="ProQuest LLC" country="789 East Eisenhower Parkway, Ann Arbor, MI, USA">
        <title>Comparative Genomics and Chromosome Evolution.</title>
        <authorList>
            <person name="Mudd A.B."/>
        </authorList>
    </citation>
    <scope>NUCLEOTIDE SEQUENCE</scope>
    <source>
        <strain evidence="1">237g6f4</strain>
        <tissue evidence="1">Blood</tissue>
    </source>
</reference>
<organism evidence="1 2">
    <name type="scientific">Engystomops pustulosus</name>
    <name type="common">Tungara frog</name>
    <name type="synonym">Physalaemus pustulosus</name>
    <dbReference type="NCBI Taxonomy" id="76066"/>
    <lineage>
        <taxon>Eukaryota</taxon>
        <taxon>Metazoa</taxon>
        <taxon>Chordata</taxon>
        <taxon>Craniata</taxon>
        <taxon>Vertebrata</taxon>
        <taxon>Euteleostomi</taxon>
        <taxon>Amphibia</taxon>
        <taxon>Batrachia</taxon>
        <taxon>Anura</taxon>
        <taxon>Neobatrachia</taxon>
        <taxon>Hyloidea</taxon>
        <taxon>Leptodactylidae</taxon>
        <taxon>Leiuperinae</taxon>
        <taxon>Engystomops</taxon>
    </lineage>
</organism>
<keyword evidence="2" id="KW-1185">Reference proteome</keyword>
<comment type="caution">
    <text evidence="1">The sequence shown here is derived from an EMBL/GenBank/DDBJ whole genome shotgun (WGS) entry which is preliminary data.</text>
</comment>
<sequence length="75" mass="8355">MHLFGSCYLIGCSMCPNFPKLDREGLLQSNSTVYGYMEPMDIITIFKGIFLCILIRGGPDFGIICSECQSPPQDK</sequence>
<dbReference type="AlphaFoldDB" id="A0AAV7ABF9"/>
<name>A0AAV7ABF9_ENGPU</name>
<protein>
    <submittedName>
        <fullName evidence="1">Uncharacterized protein</fullName>
    </submittedName>
</protein>
<evidence type="ECO:0000313" key="1">
    <source>
        <dbReference type="EMBL" id="KAG8557222.1"/>
    </source>
</evidence>